<feature type="compositionally biased region" description="Polar residues" evidence="1">
    <location>
        <begin position="129"/>
        <end position="150"/>
    </location>
</feature>
<comment type="caution">
    <text evidence="2">The sequence shown here is derived from an EMBL/GenBank/DDBJ whole genome shotgun (WGS) entry which is preliminary data.</text>
</comment>
<keyword evidence="3" id="KW-1185">Reference proteome</keyword>
<organism evidence="2 3">
    <name type="scientific">Gluconobacter cerevisiae</name>
    <dbReference type="NCBI Taxonomy" id="1379734"/>
    <lineage>
        <taxon>Bacteria</taxon>
        <taxon>Pseudomonadati</taxon>
        <taxon>Pseudomonadota</taxon>
        <taxon>Alphaproteobacteria</taxon>
        <taxon>Acetobacterales</taxon>
        <taxon>Acetobacteraceae</taxon>
        <taxon>Gluconobacter</taxon>
    </lineage>
</organism>
<evidence type="ECO:0000313" key="3">
    <source>
        <dbReference type="Proteomes" id="UP000630952"/>
    </source>
</evidence>
<evidence type="ECO:0000256" key="1">
    <source>
        <dbReference type="SAM" id="MobiDB-lite"/>
    </source>
</evidence>
<gene>
    <name evidence="2" type="ORF">HKD21_04050</name>
</gene>
<feature type="region of interest" description="Disordered" evidence="1">
    <location>
        <begin position="66"/>
        <end position="167"/>
    </location>
</feature>
<accession>A0ABR9YBJ0</accession>
<dbReference type="Proteomes" id="UP000630952">
    <property type="component" value="Unassembled WGS sequence"/>
</dbReference>
<protein>
    <submittedName>
        <fullName evidence="2">Uncharacterized protein</fullName>
    </submittedName>
</protein>
<feature type="compositionally biased region" description="Polar residues" evidence="1">
    <location>
        <begin position="66"/>
        <end position="84"/>
    </location>
</feature>
<reference evidence="2" key="1">
    <citation type="submission" date="2020-04" db="EMBL/GenBank/DDBJ databases">
        <authorList>
            <person name="Sombolestani A."/>
        </authorList>
    </citation>
    <scope>NUCLEOTIDE SEQUENCE</scope>
    <source>
        <strain evidence="2">LMG 27748</strain>
    </source>
</reference>
<evidence type="ECO:0000313" key="2">
    <source>
        <dbReference type="EMBL" id="MBF0876021.1"/>
    </source>
</evidence>
<reference evidence="2" key="2">
    <citation type="submission" date="2020-11" db="EMBL/GenBank/DDBJ databases">
        <title>Description of novel Gluconobacter species.</title>
        <authorList>
            <person name="Cleenwerck I."/>
            <person name="Cnockaert M."/>
            <person name="Borremans W."/>
            <person name="Wieme A.D."/>
            <person name="De Vuyst L."/>
            <person name="Vandamme P."/>
        </authorList>
    </citation>
    <scope>NUCLEOTIDE SEQUENCE</scope>
    <source>
        <strain evidence="2">LMG 27748</strain>
    </source>
</reference>
<proteinExistence type="predicted"/>
<dbReference type="EMBL" id="JABCQO010000002">
    <property type="protein sequence ID" value="MBF0876021.1"/>
    <property type="molecule type" value="Genomic_DNA"/>
</dbReference>
<sequence>MPPAGETSEPDALFCPEGSLVVMIGQGLDHMLSSSRFFCHALLATALVAGAAQAQTATFGQPYASGTTLPVQPGQSDTQAQKPTINGGEHFRARGHRKPPPGYADTPSNDFEHGPDPDHEAGVERDSVTGANLSKFGSSYQGSNNTQSGQLGDATGNGYVAPRGNGW</sequence>
<name>A0ABR9YBJ0_9PROT</name>
<feature type="compositionally biased region" description="Basic and acidic residues" evidence="1">
    <location>
        <begin position="110"/>
        <end position="127"/>
    </location>
</feature>